<protein>
    <recommendedName>
        <fullName evidence="3">BTB domain-containing protein</fullName>
    </recommendedName>
</protein>
<evidence type="ECO:0000256" key="1">
    <source>
        <dbReference type="ARBA" id="ARBA00022441"/>
    </source>
</evidence>
<organism evidence="4 5">
    <name type="scientific">Naegleria fowleri</name>
    <name type="common">Brain eating amoeba</name>
    <dbReference type="NCBI Taxonomy" id="5763"/>
    <lineage>
        <taxon>Eukaryota</taxon>
        <taxon>Discoba</taxon>
        <taxon>Heterolobosea</taxon>
        <taxon>Tetramitia</taxon>
        <taxon>Eutetramitia</taxon>
        <taxon>Vahlkampfiidae</taxon>
        <taxon>Naegleria</taxon>
    </lineage>
</organism>
<dbReference type="InterPro" id="IPR011043">
    <property type="entry name" value="Gal_Oxase/kelch_b-propeller"/>
</dbReference>
<reference evidence="4 5" key="1">
    <citation type="journal article" date="2019" name="Sci. Rep.">
        <title>Nanopore sequencing improves the draft genome of the human pathogenic amoeba Naegleria fowleri.</title>
        <authorList>
            <person name="Liechti N."/>
            <person name="Schurch N."/>
            <person name="Bruggmann R."/>
            <person name="Wittwer M."/>
        </authorList>
    </citation>
    <scope>NUCLEOTIDE SEQUENCE [LARGE SCALE GENOMIC DNA]</scope>
    <source>
        <strain evidence="4 5">ATCC 30894</strain>
    </source>
</reference>
<dbReference type="VEuPathDB" id="AmoebaDB:NF0120910"/>
<dbReference type="InterPro" id="IPR000210">
    <property type="entry name" value="BTB/POZ_dom"/>
</dbReference>
<dbReference type="PANTHER" id="PTHR23244">
    <property type="entry name" value="KELCH REPEAT DOMAIN"/>
    <property type="match status" value="1"/>
</dbReference>
<accession>A0A6A5BNZ0</accession>
<proteinExistence type="predicted"/>
<dbReference type="PROSITE" id="PS50097">
    <property type="entry name" value="BTB"/>
    <property type="match status" value="1"/>
</dbReference>
<feature type="domain" description="BTB" evidence="3">
    <location>
        <begin position="510"/>
        <end position="578"/>
    </location>
</feature>
<evidence type="ECO:0000313" key="5">
    <source>
        <dbReference type="Proteomes" id="UP000444721"/>
    </source>
</evidence>
<keyword evidence="5" id="KW-1185">Reference proteome</keyword>
<evidence type="ECO:0000259" key="3">
    <source>
        <dbReference type="PROSITE" id="PS50097"/>
    </source>
</evidence>
<gene>
    <name evidence="4" type="ORF">FDP41_006007</name>
</gene>
<dbReference type="InterPro" id="IPR011333">
    <property type="entry name" value="SKP1/BTB/POZ_sf"/>
</dbReference>
<dbReference type="SUPFAM" id="SSF54695">
    <property type="entry name" value="POZ domain"/>
    <property type="match status" value="1"/>
</dbReference>
<keyword evidence="2" id="KW-0677">Repeat</keyword>
<dbReference type="VEuPathDB" id="AmoebaDB:NfTy_043430"/>
<dbReference type="EMBL" id="VFQX01000048">
    <property type="protein sequence ID" value="KAF0975255.1"/>
    <property type="molecule type" value="Genomic_DNA"/>
</dbReference>
<dbReference type="OrthoDB" id="10251809at2759"/>
<dbReference type="AlphaFoldDB" id="A0A6A5BNZ0"/>
<dbReference type="Pfam" id="PF00651">
    <property type="entry name" value="BTB"/>
    <property type="match status" value="1"/>
</dbReference>
<evidence type="ECO:0000256" key="2">
    <source>
        <dbReference type="ARBA" id="ARBA00022737"/>
    </source>
</evidence>
<dbReference type="Pfam" id="PF24681">
    <property type="entry name" value="Kelch_KLHDC2_KLHL20_DRC7"/>
    <property type="match status" value="1"/>
</dbReference>
<dbReference type="RefSeq" id="XP_044559968.1">
    <property type="nucleotide sequence ID" value="XM_044709596.1"/>
</dbReference>
<dbReference type="Gene3D" id="3.30.710.10">
    <property type="entry name" value="Potassium Channel Kv1.1, Chain A"/>
    <property type="match status" value="1"/>
</dbReference>
<dbReference type="CDD" id="cd18186">
    <property type="entry name" value="BTB_POZ_ZBTB_KLHL-like"/>
    <property type="match status" value="1"/>
</dbReference>
<evidence type="ECO:0000313" key="4">
    <source>
        <dbReference type="EMBL" id="KAF0975255.1"/>
    </source>
</evidence>
<dbReference type="Gene3D" id="2.120.10.80">
    <property type="entry name" value="Kelch-type beta propeller"/>
    <property type="match status" value="1"/>
</dbReference>
<keyword evidence="1" id="KW-0880">Kelch repeat</keyword>
<sequence>MQAKVTQLLSPSIHHEGLLPFKSIISHAMACTRLDPFSIQQQQELSEFSLFLFGGQIDNKRSNALYEIKIGEEAFHPHHLRNVDQEEEQHIHQVSFSIPNSPSPELLLRKRIQKWTNSSLMIHHIEKIESSLMPSARSHHSMIFRKPNQEHVEGSLVVFGGQDAQFKALGDLFEFDITTRTWKQHVENSGNENCGNIWPSKRYGHSMVYRSSVDSIVIYGGMDTTNRTIQDCFEYSFSIQKWKKLEIGLHSKSTSLSLANAPSIDLNCLRPRANHSAVIHNKSSSKFLQLHSLGQENDNNHETSDTMIIFGGNNEETYFNDMFSINLDNLTMKSIFTSTRSTLVFPRIKHTAMILRGEKILIFGGSLNYSYGIDKTNVAKGFFMNVMGTVAPRASIDATLIAGATKNTFVDLVYEFDLFSSEEEKKYPFGDISHHTTCAISPSSFILVGGQFNTEKKTATSKNDKIWLFSLKDVEEVLRRVETEEDYVNFGNLFHKRMQDTFGDYIPIGCDIKVNVLNEKTFYVHKFMLSRFSYFREMIEKMDEQDTHSSYDHGEKIPELNLSSLSVDTFSHIVDYLYGIDPPIFNNREEMVRLNTFCEKHNMTSICNYIHGKMYQNGEDDYLLPTPAKQLIAFLRDVFNEKYPELYKYFTATIRLIFTNAEEEEQKLSQVEDLENQPHSRAIHDIQVPMPILVTNDFFHACVRDLWLKKRHQHEMGELDHHGDTRNNNQEQFLIEIDNTIFPYLDEQYIPTVEEYIATLYGVDARIHAPEDDTLIAKLIQLYLVSNVFSDTKMENEIISRCKKRISFENAFQLLCFAHQHPSPNDVFFIYKECIRVLKDVLPVQDVDKIVQLLHLEISQDESL</sequence>
<dbReference type="OMA" id="ISHHTTC"/>
<dbReference type="VEuPathDB" id="AmoebaDB:FDP41_006007"/>
<dbReference type="GeneID" id="68113225"/>
<name>A0A6A5BNZ0_NAEFO</name>
<comment type="caution">
    <text evidence="4">The sequence shown here is derived from an EMBL/GenBank/DDBJ whole genome shotgun (WGS) entry which is preliminary data.</text>
</comment>
<dbReference type="SUPFAM" id="SSF50965">
    <property type="entry name" value="Galactose oxidase, central domain"/>
    <property type="match status" value="1"/>
</dbReference>
<dbReference type="SMART" id="SM00225">
    <property type="entry name" value="BTB"/>
    <property type="match status" value="1"/>
</dbReference>
<dbReference type="Proteomes" id="UP000444721">
    <property type="component" value="Unassembled WGS sequence"/>
</dbReference>
<dbReference type="InterPro" id="IPR015915">
    <property type="entry name" value="Kelch-typ_b-propeller"/>
</dbReference>